<sequence>MAIVPTVSYSLEEFWKSNPDIKKSDLQIIRDWLDKESHLPKINDESLLLFFHSNYYRLEPTKTTIENYFTFKTHVPEFFANRDPFLKEIRTQSSIIRVFPVKELTKEGYQMIYADLAHSDPSSYVFYDATKYFLMAVELGTYKVGPVNGLVFITDVQNITLGHVGRINIMGLKKFIYFVQEAAPIRLKQIYVLNWNSAVETLLNIAKPFMKKELYELINLTTVEKLKKFIPFDALPNEIGGKSGNIKDLANKQNQLIDDNREYFLMDEAKNKTNESLRIGKPTFANDLFGVDGSFKKLEID</sequence>
<dbReference type="InterPro" id="IPR001251">
    <property type="entry name" value="CRAL-TRIO_dom"/>
</dbReference>
<evidence type="ECO:0000259" key="1">
    <source>
        <dbReference type="PROSITE" id="PS50191"/>
    </source>
</evidence>
<feature type="domain" description="CRAL-TRIO" evidence="1">
    <location>
        <begin position="82"/>
        <end position="247"/>
    </location>
</feature>
<dbReference type="PANTHER" id="PTHR10174">
    <property type="entry name" value="ALPHA-TOCOPHEROL TRANSFER PROTEIN-RELATED"/>
    <property type="match status" value="1"/>
</dbReference>
<name>A0ABM1IW62_POLDO</name>
<dbReference type="Pfam" id="PF00650">
    <property type="entry name" value="CRAL_TRIO"/>
    <property type="match status" value="1"/>
</dbReference>
<dbReference type="GeneID" id="107070604"/>
<dbReference type="InterPro" id="IPR036865">
    <property type="entry name" value="CRAL-TRIO_dom_sf"/>
</dbReference>
<proteinExistence type="predicted"/>
<dbReference type="SUPFAM" id="SSF46938">
    <property type="entry name" value="CRAL/TRIO N-terminal domain"/>
    <property type="match status" value="1"/>
</dbReference>
<accession>A0ABM1IW62</accession>
<dbReference type="PROSITE" id="PS50191">
    <property type="entry name" value="CRAL_TRIO"/>
    <property type="match status" value="1"/>
</dbReference>
<dbReference type="CDD" id="cd00170">
    <property type="entry name" value="SEC14"/>
    <property type="match status" value="1"/>
</dbReference>
<protein>
    <submittedName>
        <fullName evidence="3">CRAL-TRIO domain-containing protein DDB_G0278031-like</fullName>
    </submittedName>
</protein>
<gene>
    <name evidence="3" type="primary">LOC107070604</name>
</gene>
<keyword evidence="2" id="KW-1185">Reference proteome</keyword>
<dbReference type="Proteomes" id="UP000694924">
    <property type="component" value="Unplaced"/>
</dbReference>
<dbReference type="InterPro" id="IPR036273">
    <property type="entry name" value="CRAL/TRIO_N_dom_sf"/>
</dbReference>
<dbReference type="RefSeq" id="XP_015184449.1">
    <property type="nucleotide sequence ID" value="XM_015328963.1"/>
</dbReference>
<evidence type="ECO:0000313" key="2">
    <source>
        <dbReference type="Proteomes" id="UP000694924"/>
    </source>
</evidence>
<dbReference type="PANTHER" id="PTHR10174:SF213">
    <property type="entry name" value="CRAL-TRIO DOMAIN-CONTAINING PROTEIN"/>
    <property type="match status" value="1"/>
</dbReference>
<dbReference type="SMART" id="SM00516">
    <property type="entry name" value="SEC14"/>
    <property type="match status" value="1"/>
</dbReference>
<dbReference type="Gene3D" id="3.40.525.10">
    <property type="entry name" value="CRAL-TRIO lipid binding domain"/>
    <property type="match status" value="1"/>
</dbReference>
<reference evidence="3" key="1">
    <citation type="submission" date="2025-08" db="UniProtKB">
        <authorList>
            <consortium name="RefSeq"/>
        </authorList>
    </citation>
    <scope>IDENTIFICATION</scope>
    <source>
        <tissue evidence="3">Whole body</tissue>
    </source>
</reference>
<dbReference type="SUPFAM" id="SSF52087">
    <property type="entry name" value="CRAL/TRIO domain"/>
    <property type="match status" value="1"/>
</dbReference>
<evidence type="ECO:0000313" key="3">
    <source>
        <dbReference type="RefSeq" id="XP_015184449.1"/>
    </source>
</evidence>
<organism evidence="2 3">
    <name type="scientific">Polistes dominula</name>
    <name type="common">European paper wasp</name>
    <name type="synonym">Vespa dominula</name>
    <dbReference type="NCBI Taxonomy" id="743375"/>
    <lineage>
        <taxon>Eukaryota</taxon>
        <taxon>Metazoa</taxon>
        <taxon>Ecdysozoa</taxon>
        <taxon>Arthropoda</taxon>
        <taxon>Hexapoda</taxon>
        <taxon>Insecta</taxon>
        <taxon>Pterygota</taxon>
        <taxon>Neoptera</taxon>
        <taxon>Endopterygota</taxon>
        <taxon>Hymenoptera</taxon>
        <taxon>Apocrita</taxon>
        <taxon>Aculeata</taxon>
        <taxon>Vespoidea</taxon>
        <taxon>Vespidae</taxon>
        <taxon>Polistinae</taxon>
        <taxon>Polistini</taxon>
        <taxon>Polistes</taxon>
    </lineage>
</organism>